<comment type="caution">
    <text evidence="6">The sequence shown here is derived from an EMBL/GenBank/DDBJ whole genome shotgun (WGS) entry which is preliminary data.</text>
</comment>
<name>A0AAV7REV3_PLEWA</name>
<dbReference type="Pfam" id="PF02798">
    <property type="entry name" value="GST_N"/>
    <property type="match status" value="1"/>
</dbReference>
<dbReference type="InterPro" id="IPR040079">
    <property type="entry name" value="Glutathione_S-Trfase"/>
</dbReference>
<dbReference type="FunFam" id="1.20.1050.10:FF:000005">
    <property type="entry name" value="Glutathione S-transferase A1"/>
    <property type="match status" value="1"/>
</dbReference>
<dbReference type="CDD" id="cd03208">
    <property type="entry name" value="GST_C_Alpha"/>
    <property type="match status" value="1"/>
</dbReference>
<evidence type="ECO:0000313" key="7">
    <source>
        <dbReference type="Proteomes" id="UP001066276"/>
    </source>
</evidence>
<dbReference type="PROSITE" id="PS50405">
    <property type="entry name" value="GST_CTER"/>
    <property type="match status" value="1"/>
</dbReference>
<dbReference type="GO" id="GO:0006805">
    <property type="term" value="P:xenobiotic metabolic process"/>
    <property type="evidence" value="ECO:0007669"/>
    <property type="project" value="TreeGrafter"/>
</dbReference>
<dbReference type="SFLD" id="SFLDS00019">
    <property type="entry name" value="Glutathione_Transferase_(cytos"/>
    <property type="match status" value="1"/>
</dbReference>
<evidence type="ECO:0000256" key="2">
    <source>
        <dbReference type="ARBA" id="ARBA00012452"/>
    </source>
</evidence>
<keyword evidence="7" id="KW-1185">Reference proteome</keyword>
<dbReference type="PRINTS" id="PR01266">
    <property type="entry name" value="GSTRNSFRASEA"/>
</dbReference>
<dbReference type="InterPro" id="IPR036249">
    <property type="entry name" value="Thioredoxin-like_sf"/>
</dbReference>
<dbReference type="PROSITE" id="PS50404">
    <property type="entry name" value="GST_NTER"/>
    <property type="match status" value="1"/>
</dbReference>
<dbReference type="InterPro" id="IPR004046">
    <property type="entry name" value="GST_C"/>
</dbReference>
<comment type="similarity">
    <text evidence="1">Belongs to the GST superfamily. Alpha family.</text>
</comment>
<gene>
    <name evidence="6" type="ORF">NDU88_003161</name>
</gene>
<dbReference type="InterPro" id="IPR010987">
    <property type="entry name" value="Glutathione-S-Trfase_C-like"/>
</dbReference>
<dbReference type="SUPFAM" id="SSF47616">
    <property type="entry name" value="GST C-terminal domain-like"/>
    <property type="match status" value="1"/>
</dbReference>
<dbReference type="PANTHER" id="PTHR11571:SF101">
    <property type="entry name" value="GLUTATHIONE S-TRANSFERASE A4"/>
    <property type="match status" value="1"/>
</dbReference>
<evidence type="ECO:0000259" key="5">
    <source>
        <dbReference type="PROSITE" id="PS50405"/>
    </source>
</evidence>
<dbReference type="Gene3D" id="1.20.1050.10">
    <property type="match status" value="1"/>
</dbReference>
<dbReference type="InterPro" id="IPR036282">
    <property type="entry name" value="Glutathione-S-Trfase_C_sf"/>
</dbReference>
<keyword evidence="3" id="KW-0808">Transferase</keyword>
<dbReference type="GO" id="GO:0006749">
    <property type="term" value="P:glutathione metabolic process"/>
    <property type="evidence" value="ECO:0007669"/>
    <property type="project" value="TreeGrafter"/>
</dbReference>
<feature type="domain" description="GST C-terminal" evidence="5">
    <location>
        <begin position="70"/>
        <end position="194"/>
    </location>
</feature>
<dbReference type="Proteomes" id="UP001066276">
    <property type="component" value="Chromosome 5"/>
</dbReference>
<proteinExistence type="inferred from homology"/>
<protein>
    <recommendedName>
        <fullName evidence="2">glutathione transferase</fullName>
        <ecNumber evidence="2">2.5.1.18</ecNumber>
    </recommendedName>
</protein>
<accession>A0AAV7REV3</accession>
<dbReference type="Pfam" id="PF14497">
    <property type="entry name" value="GST_C_3"/>
    <property type="match status" value="1"/>
</dbReference>
<dbReference type="EMBL" id="JANPWB010000009">
    <property type="protein sequence ID" value="KAJ1150367.1"/>
    <property type="molecule type" value="Genomic_DNA"/>
</dbReference>
<feature type="domain" description="GST N-terminal" evidence="4">
    <location>
        <begin position="1"/>
        <end position="68"/>
    </location>
</feature>
<dbReference type="SUPFAM" id="SSF52833">
    <property type="entry name" value="Thioredoxin-like"/>
    <property type="match status" value="1"/>
</dbReference>
<evidence type="ECO:0000256" key="3">
    <source>
        <dbReference type="ARBA" id="ARBA00022679"/>
    </source>
</evidence>
<dbReference type="GO" id="GO:0004364">
    <property type="term" value="F:glutathione transferase activity"/>
    <property type="evidence" value="ECO:0007669"/>
    <property type="project" value="UniProtKB-EC"/>
</dbReference>
<evidence type="ECO:0000256" key="1">
    <source>
        <dbReference type="ARBA" id="ARBA00011055"/>
    </source>
</evidence>
<dbReference type="Gene3D" id="3.40.30.10">
    <property type="entry name" value="Glutaredoxin"/>
    <property type="match status" value="1"/>
</dbReference>
<evidence type="ECO:0000259" key="4">
    <source>
        <dbReference type="PROSITE" id="PS50404"/>
    </source>
</evidence>
<reference evidence="6" key="1">
    <citation type="journal article" date="2022" name="bioRxiv">
        <title>Sequencing and chromosome-scale assembly of the giantPleurodeles waltlgenome.</title>
        <authorList>
            <person name="Brown T."/>
            <person name="Elewa A."/>
            <person name="Iarovenko S."/>
            <person name="Subramanian E."/>
            <person name="Araus A.J."/>
            <person name="Petzold A."/>
            <person name="Susuki M."/>
            <person name="Suzuki K.-i.T."/>
            <person name="Hayashi T."/>
            <person name="Toyoda A."/>
            <person name="Oliveira C."/>
            <person name="Osipova E."/>
            <person name="Leigh N.D."/>
            <person name="Simon A."/>
            <person name="Yun M.H."/>
        </authorList>
    </citation>
    <scope>NUCLEOTIDE SEQUENCE</scope>
    <source>
        <strain evidence="6">20211129_DDA</strain>
        <tissue evidence="6">Liver</tissue>
    </source>
</reference>
<organism evidence="6 7">
    <name type="scientific">Pleurodeles waltl</name>
    <name type="common">Iberian ribbed newt</name>
    <dbReference type="NCBI Taxonomy" id="8319"/>
    <lineage>
        <taxon>Eukaryota</taxon>
        <taxon>Metazoa</taxon>
        <taxon>Chordata</taxon>
        <taxon>Craniata</taxon>
        <taxon>Vertebrata</taxon>
        <taxon>Euteleostomi</taxon>
        <taxon>Amphibia</taxon>
        <taxon>Batrachia</taxon>
        <taxon>Caudata</taxon>
        <taxon>Salamandroidea</taxon>
        <taxon>Salamandridae</taxon>
        <taxon>Pleurodelinae</taxon>
        <taxon>Pleurodeles</taxon>
    </lineage>
</organism>
<evidence type="ECO:0000313" key="6">
    <source>
        <dbReference type="EMBL" id="KAJ1150367.1"/>
    </source>
</evidence>
<dbReference type="EC" id="2.5.1.18" evidence="2"/>
<dbReference type="PANTHER" id="PTHR11571">
    <property type="entry name" value="GLUTATHIONE S-TRANSFERASE"/>
    <property type="match status" value="1"/>
</dbReference>
<dbReference type="InterPro" id="IPR050213">
    <property type="entry name" value="GST_superfamily"/>
</dbReference>
<sequence length="207" mass="23954">MESVRWLLAAAGVEFEEEYLENREQFEKLIQDGVLLFDQVPLVEIDGLKIMQTRAILNYIAGKYNLYGKDLKERAYIDMYVDGTGDLMTLMIMSFFLPPDDKKKSLDFIIQRATSRYFPAYEKVLQTHCKYFLVGDRLSWADVHLLEAILMIEEIDATILSEFPNLQAFKVRISSIPTIAQFLEPGSKRKPPPDDKYVETVKTILQL</sequence>
<dbReference type="InterPro" id="IPR004045">
    <property type="entry name" value="Glutathione_S-Trfase_N"/>
</dbReference>
<dbReference type="AlphaFoldDB" id="A0AAV7REV3"/>
<dbReference type="InterPro" id="IPR003080">
    <property type="entry name" value="GST_alpha"/>
</dbReference>